<dbReference type="PANTHER" id="PTHR43133">
    <property type="entry name" value="RNA POLYMERASE ECF-TYPE SIGMA FACTO"/>
    <property type="match status" value="1"/>
</dbReference>
<dbReference type="InterPro" id="IPR013324">
    <property type="entry name" value="RNA_pol_sigma_r3/r4-like"/>
</dbReference>
<keyword evidence="2" id="KW-0805">Transcription regulation</keyword>
<sequence>MRSSLRDQIVRHLHRVTHNTPGRSNPTAEPSLAVLVDSYTPRALSLARRIVCDDRVAEDVVQEAFLAYWSNPAAYDASRASFAAWFLSIVHHKAVDAVRRETSLRRRTDAFADLDAQRVAPDVSEVVAGRMADARTRSALAALPAVQREALVLAYWGGYTQREIAERTGAPLGTVKTRMLAGMRRLHEGLGAAEPAVATVSLLPTRRQVEPAQEAV</sequence>
<evidence type="ECO:0000313" key="7">
    <source>
        <dbReference type="EMBL" id="NEK87631.1"/>
    </source>
</evidence>
<evidence type="ECO:0000259" key="6">
    <source>
        <dbReference type="Pfam" id="PF08281"/>
    </source>
</evidence>
<dbReference type="Gene3D" id="1.10.1740.10">
    <property type="match status" value="1"/>
</dbReference>
<evidence type="ECO:0000256" key="4">
    <source>
        <dbReference type="ARBA" id="ARBA00023163"/>
    </source>
</evidence>
<feature type="domain" description="RNA polymerase sigma-70 region 2" evidence="5">
    <location>
        <begin position="35"/>
        <end position="102"/>
    </location>
</feature>
<dbReference type="SUPFAM" id="SSF88946">
    <property type="entry name" value="Sigma2 domain of RNA polymerase sigma factors"/>
    <property type="match status" value="1"/>
</dbReference>
<dbReference type="Pfam" id="PF04542">
    <property type="entry name" value="Sigma70_r2"/>
    <property type="match status" value="1"/>
</dbReference>
<accession>A0A6L9W824</accession>
<comment type="caution">
    <text evidence="7">The sequence shown here is derived from an EMBL/GenBank/DDBJ whole genome shotgun (WGS) entry which is preliminary data.</text>
</comment>
<dbReference type="SUPFAM" id="SSF88659">
    <property type="entry name" value="Sigma3 and sigma4 domains of RNA polymerase sigma factors"/>
    <property type="match status" value="1"/>
</dbReference>
<organism evidence="7 8">
    <name type="scientific">Blastococcus saxobsidens</name>
    <dbReference type="NCBI Taxonomy" id="138336"/>
    <lineage>
        <taxon>Bacteria</taxon>
        <taxon>Bacillati</taxon>
        <taxon>Actinomycetota</taxon>
        <taxon>Actinomycetes</taxon>
        <taxon>Geodermatophilales</taxon>
        <taxon>Geodermatophilaceae</taxon>
        <taxon>Blastococcus</taxon>
    </lineage>
</organism>
<dbReference type="InterPro" id="IPR013325">
    <property type="entry name" value="RNA_pol_sigma_r2"/>
</dbReference>
<feature type="domain" description="RNA polymerase sigma factor 70 region 4 type 2" evidence="6">
    <location>
        <begin position="137"/>
        <end position="186"/>
    </location>
</feature>
<evidence type="ECO:0000313" key="8">
    <source>
        <dbReference type="Proteomes" id="UP000479241"/>
    </source>
</evidence>
<dbReference type="NCBIfam" id="TIGR02937">
    <property type="entry name" value="sigma70-ECF"/>
    <property type="match status" value="1"/>
</dbReference>
<dbReference type="GO" id="GO:0006352">
    <property type="term" value="P:DNA-templated transcription initiation"/>
    <property type="evidence" value="ECO:0007669"/>
    <property type="project" value="InterPro"/>
</dbReference>
<dbReference type="InterPro" id="IPR007627">
    <property type="entry name" value="RNA_pol_sigma70_r2"/>
</dbReference>
<dbReference type="Pfam" id="PF08281">
    <property type="entry name" value="Sigma70_r4_2"/>
    <property type="match status" value="1"/>
</dbReference>
<dbReference type="GO" id="GO:0016987">
    <property type="term" value="F:sigma factor activity"/>
    <property type="evidence" value="ECO:0007669"/>
    <property type="project" value="UniProtKB-KW"/>
</dbReference>
<comment type="similarity">
    <text evidence="1">Belongs to the sigma-70 factor family. ECF subfamily.</text>
</comment>
<evidence type="ECO:0000256" key="1">
    <source>
        <dbReference type="ARBA" id="ARBA00010641"/>
    </source>
</evidence>
<dbReference type="PANTHER" id="PTHR43133:SF62">
    <property type="entry name" value="RNA POLYMERASE SIGMA FACTOR SIGZ"/>
    <property type="match status" value="1"/>
</dbReference>
<dbReference type="EMBL" id="JAAGWG010000037">
    <property type="protein sequence ID" value="NEK87631.1"/>
    <property type="molecule type" value="Genomic_DNA"/>
</dbReference>
<dbReference type="InterPro" id="IPR036388">
    <property type="entry name" value="WH-like_DNA-bd_sf"/>
</dbReference>
<dbReference type="Proteomes" id="UP000479241">
    <property type="component" value="Unassembled WGS sequence"/>
</dbReference>
<dbReference type="InterPro" id="IPR013249">
    <property type="entry name" value="RNA_pol_sigma70_r4_t2"/>
</dbReference>
<evidence type="ECO:0000259" key="5">
    <source>
        <dbReference type="Pfam" id="PF04542"/>
    </source>
</evidence>
<dbReference type="GO" id="GO:0003677">
    <property type="term" value="F:DNA binding"/>
    <property type="evidence" value="ECO:0007669"/>
    <property type="project" value="InterPro"/>
</dbReference>
<dbReference type="AlphaFoldDB" id="A0A6L9W824"/>
<dbReference type="InterPro" id="IPR014284">
    <property type="entry name" value="RNA_pol_sigma-70_dom"/>
</dbReference>
<evidence type="ECO:0000256" key="3">
    <source>
        <dbReference type="ARBA" id="ARBA00023082"/>
    </source>
</evidence>
<keyword evidence="4" id="KW-0804">Transcription</keyword>
<dbReference type="InterPro" id="IPR039425">
    <property type="entry name" value="RNA_pol_sigma-70-like"/>
</dbReference>
<protein>
    <submittedName>
        <fullName evidence="7">Sigma-70 family RNA polymerase sigma factor</fullName>
    </submittedName>
</protein>
<keyword evidence="3" id="KW-0731">Sigma factor</keyword>
<gene>
    <name evidence="7" type="ORF">GCU60_17980</name>
</gene>
<dbReference type="Gene3D" id="1.10.10.10">
    <property type="entry name" value="Winged helix-like DNA-binding domain superfamily/Winged helix DNA-binding domain"/>
    <property type="match status" value="1"/>
</dbReference>
<dbReference type="CDD" id="cd06171">
    <property type="entry name" value="Sigma70_r4"/>
    <property type="match status" value="1"/>
</dbReference>
<name>A0A6L9W824_9ACTN</name>
<evidence type="ECO:0000256" key="2">
    <source>
        <dbReference type="ARBA" id="ARBA00023015"/>
    </source>
</evidence>
<proteinExistence type="inferred from homology"/>
<reference evidence="7 8" key="1">
    <citation type="submission" date="2019-12" db="EMBL/GenBank/DDBJ databases">
        <title>the WGS of Blastococcus saxobsidens 67B17.</title>
        <authorList>
            <person name="Jiang Z."/>
        </authorList>
    </citation>
    <scope>NUCLEOTIDE SEQUENCE [LARGE SCALE GENOMIC DNA]</scope>
    <source>
        <strain evidence="7 8">67B17</strain>
    </source>
</reference>